<reference evidence="1" key="1">
    <citation type="submission" date="2018-02" db="EMBL/GenBank/DDBJ databases">
        <title>Rhizophora mucronata_Transcriptome.</title>
        <authorList>
            <person name="Meera S.P."/>
            <person name="Sreeshan A."/>
            <person name="Augustine A."/>
        </authorList>
    </citation>
    <scope>NUCLEOTIDE SEQUENCE</scope>
    <source>
        <tissue evidence="1">Leaf</tissue>
    </source>
</reference>
<dbReference type="EMBL" id="GGEC01042162">
    <property type="protein sequence ID" value="MBX22646.1"/>
    <property type="molecule type" value="Transcribed_RNA"/>
</dbReference>
<dbReference type="AlphaFoldDB" id="A0A2P2LXE0"/>
<organism evidence="1">
    <name type="scientific">Rhizophora mucronata</name>
    <name type="common">Asiatic mangrove</name>
    <dbReference type="NCBI Taxonomy" id="61149"/>
    <lineage>
        <taxon>Eukaryota</taxon>
        <taxon>Viridiplantae</taxon>
        <taxon>Streptophyta</taxon>
        <taxon>Embryophyta</taxon>
        <taxon>Tracheophyta</taxon>
        <taxon>Spermatophyta</taxon>
        <taxon>Magnoliopsida</taxon>
        <taxon>eudicotyledons</taxon>
        <taxon>Gunneridae</taxon>
        <taxon>Pentapetalae</taxon>
        <taxon>rosids</taxon>
        <taxon>fabids</taxon>
        <taxon>Malpighiales</taxon>
        <taxon>Rhizophoraceae</taxon>
        <taxon>Rhizophora</taxon>
    </lineage>
</organism>
<proteinExistence type="predicted"/>
<sequence>MCCRILMKANAVVEGNWSVTTIEGEGRLMNLVGPVIMKIRGTCRARRLHVILKLEKVALQSWSQVKSFCVGLMLFSLLQRI</sequence>
<accession>A0A2P2LXE0</accession>
<name>A0A2P2LXE0_RHIMU</name>
<protein>
    <submittedName>
        <fullName evidence="1">Squamosa promoter-binding-like protein 7</fullName>
    </submittedName>
</protein>
<evidence type="ECO:0000313" key="1">
    <source>
        <dbReference type="EMBL" id="MBX22646.1"/>
    </source>
</evidence>